<dbReference type="RefSeq" id="WP_227776645.1">
    <property type="nucleotide sequence ID" value="NZ_BAABKX010000001.1"/>
</dbReference>
<keyword evidence="6" id="KW-1185">Reference proteome</keyword>
<evidence type="ECO:0000313" key="6">
    <source>
        <dbReference type="Proteomes" id="UP001501729"/>
    </source>
</evidence>
<evidence type="ECO:0000259" key="3">
    <source>
        <dbReference type="Pfam" id="PF24034"/>
    </source>
</evidence>
<evidence type="ECO:0000313" key="5">
    <source>
        <dbReference type="EMBL" id="GAA5047842.1"/>
    </source>
</evidence>
<dbReference type="Proteomes" id="UP001501729">
    <property type="component" value="Unassembled WGS sequence"/>
</dbReference>
<evidence type="ECO:0000259" key="4">
    <source>
        <dbReference type="Pfam" id="PF24036"/>
    </source>
</evidence>
<evidence type="ECO:0000256" key="2">
    <source>
        <dbReference type="SAM" id="Phobius"/>
    </source>
</evidence>
<gene>
    <name evidence="5" type="ORF">GCM10025751_18910</name>
</gene>
<keyword evidence="2" id="KW-0472">Membrane</keyword>
<name>A0AAV3UGB6_9EURY</name>
<feature type="domain" description="DUF7343" evidence="3">
    <location>
        <begin position="308"/>
        <end position="369"/>
    </location>
</feature>
<protein>
    <recommendedName>
        <fullName evidence="7">IclR helix-turn-helix domain-containing protein</fullName>
    </recommendedName>
</protein>
<evidence type="ECO:0000256" key="1">
    <source>
        <dbReference type="SAM" id="MobiDB-lite"/>
    </source>
</evidence>
<dbReference type="Pfam" id="PF24036">
    <property type="entry name" value="DUF7345"/>
    <property type="match status" value="1"/>
</dbReference>
<proteinExistence type="predicted"/>
<dbReference type="InterPro" id="IPR055769">
    <property type="entry name" value="DUF7345"/>
</dbReference>
<dbReference type="Pfam" id="PF24034">
    <property type="entry name" value="DUF7343"/>
    <property type="match status" value="1"/>
</dbReference>
<feature type="region of interest" description="Disordered" evidence="1">
    <location>
        <begin position="267"/>
        <end position="308"/>
    </location>
</feature>
<dbReference type="GeneID" id="68612484"/>
<reference evidence="5 6" key="1">
    <citation type="journal article" date="2019" name="Int. J. Syst. Evol. Microbiol.">
        <title>The Global Catalogue of Microorganisms (GCM) 10K type strain sequencing project: providing services to taxonomists for standard genome sequencing and annotation.</title>
        <authorList>
            <consortium name="The Broad Institute Genomics Platform"/>
            <consortium name="The Broad Institute Genome Sequencing Center for Infectious Disease"/>
            <person name="Wu L."/>
            <person name="Ma J."/>
        </authorList>
    </citation>
    <scope>NUCLEOTIDE SEQUENCE [LARGE SCALE GENOMIC DNA]</scope>
    <source>
        <strain evidence="5 6">JCM 17504</strain>
    </source>
</reference>
<feature type="domain" description="DUF7345" evidence="4">
    <location>
        <begin position="61"/>
        <end position="193"/>
    </location>
</feature>
<comment type="caution">
    <text evidence="5">The sequence shown here is derived from an EMBL/GenBank/DDBJ whole genome shotgun (WGS) entry which is preliminary data.</text>
</comment>
<dbReference type="InterPro" id="IPR055767">
    <property type="entry name" value="DUF7343"/>
</dbReference>
<dbReference type="EMBL" id="BAABKX010000001">
    <property type="protein sequence ID" value="GAA5047842.1"/>
    <property type="molecule type" value="Genomic_DNA"/>
</dbReference>
<keyword evidence="2" id="KW-1133">Transmembrane helix</keyword>
<dbReference type="AlphaFoldDB" id="A0AAV3UGB6"/>
<sequence length="379" mass="41206">MRLHSALLVVFLTILVVGSAVSAADTRRASPTSLDTPDSVDGAVASQSAADETTANGTTIRITPQPDGDARWNVSMEFVTKTENETAAFEKLGDDFENGRANVGPSQELFIRIADQMESETRREMKILDVELKYTSGNTTHTLSLSFVWTNFAQVEGDKIVLRDAFLVDDGSSTWLGSLTADQRLVIDSPNGYRIQNSPNYGHSNGTITLEGPKSLNPENGEIDVTYSKTGTGNEEPFLSTTNIVLLLLVVSSGVVGLYVLMQRRDNEPADDSPADDPPATVSEPGRDSVGEVAPGSEPEDNEPSVELLSDEERVERLLKRNGGRMKQAKIVAETNWSNAKVSQLLSSMDNEGRVDKLRIGRENLITLPDEDIADFDSE</sequence>
<accession>A0AAV3UGB6</accession>
<feature type="transmembrane region" description="Helical" evidence="2">
    <location>
        <begin position="244"/>
        <end position="262"/>
    </location>
</feature>
<keyword evidence="2" id="KW-0812">Transmembrane</keyword>
<feature type="compositionally biased region" description="Polar residues" evidence="1">
    <location>
        <begin position="47"/>
        <end position="62"/>
    </location>
</feature>
<feature type="region of interest" description="Disordered" evidence="1">
    <location>
        <begin position="47"/>
        <end position="66"/>
    </location>
</feature>
<evidence type="ECO:0008006" key="7">
    <source>
        <dbReference type="Google" id="ProtNLM"/>
    </source>
</evidence>
<organism evidence="5 6">
    <name type="scientific">Haladaptatus pallidirubidus</name>
    <dbReference type="NCBI Taxonomy" id="1008152"/>
    <lineage>
        <taxon>Archaea</taxon>
        <taxon>Methanobacteriati</taxon>
        <taxon>Methanobacteriota</taxon>
        <taxon>Stenosarchaea group</taxon>
        <taxon>Halobacteria</taxon>
        <taxon>Halobacteriales</taxon>
        <taxon>Haladaptataceae</taxon>
        <taxon>Haladaptatus</taxon>
    </lineage>
</organism>